<protein>
    <submittedName>
        <fullName evidence="1">Uncharacterized protein</fullName>
    </submittedName>
</protein>
<feature type="non-terminal residue" evidence="1">
    <location>
        <position position="14"/>
    </location>
</feature>
<feature type="non-terminal residue" evidence="1">
    <location>
        <position position="1"/>
    </location>
</feature>
<reference evidence="1 2" key="1">
    <citation type="submission" date="2020-02" db="EMBL/GenBank/DDBJ databases">
        <title>Draft genome sequence of Haematococcus lacustris strain NIES-144.</title>
        <authorList>
            <person name="Morimoto D."/>
            <person name="Nakagawa S."/>
            <person name="Yoshida T."/>
            <person name="Sawayama S."/>
        </authorList>
    </citation>
    <scope>NUCLEOTIDE SEQUENCE [LARGE SCALE GENOMIC DNA]</scope>
    <source>
        <strain evidence="1 2">NIES-144</strain>
    </source>
</reference>
<evidence type="ECO:0000313" key="2">
    <source>
        <dbReference type="Proteomes" id="UP000485058"/>
    </source>
</evidence>
<accession>A0A6A0AM11</accession>
<proteinExistence type="predicted"/>
<organism evidence="1 2">
    <name type="scientific">Haematococcus lacustris</name>
    <name type="common">Green alga</name>
    <name type="synonym">Haematococcus pluvialis</name>
    <dbReference type="NCBI Taxonomy" id="44745"/>
    <lineage>
        <taxon>Eukaryota</taxon>
        <taxon>Viridiplantae</taxon>
        <taxon>Chlorophyta</taxon>
        <taxon>core chlorophytes</taxon>
        <taxon>Chlorophyceae</taxon>
        <taxon>CS clade</taxon>
        <taxon>Chlamydomonadales</taxon>
        <taxon>Haematococcaceae</taxon>
        <taxon>Haematococcus</taxon>
    </lineage>
</organism>
<evidence type="ECO:0000313" key="1">
    <source>
        <dbReference type="EMBL" id="GFH32984.1"/>
    </source>
</evidence>
<comment type="caution">
    <text evidence="1">The sequence shown here is derived from an EMBL/GenBank/DDBJ whole genome shotgun (WGS) entry which is preliminary data.</text>
</comment>
<keyword evidence="2" id="KW-1185">Reference proteome</keyword>
<gene>
    <name evidence="1" type="ORF">HaLaN_32292</name>
</gene>
<dbReference type="EMBL" id="BLLF01007508">
    <property type="protein sequence ID" value="GFH32984.1"/>
    <property type="molecule type" value="Genomic_DNA"/>
</dbReference>
<name>A0A6A0AM11_HAELA</name>
<sequence>MSWCRASSQVSRQS</sequence>
<dbReference type="Proteomes" id="UP000485058">
    <property type="component" value="Unassembled WGS sequence"/>
</dbReference>